<protein>
    <submittedName>
        <fullName evidence="1">Uncharacterized protein</fullName>
    </submittedName>
</protein>
<keyword evidence="2" id="KW-1185">Reference proteome</keyword>
<evidence type="ECO:0000313" key="2">
    <source>
        <dbReference type="Proteomes" id="UP000035740"/>
    </source>
</evidence>
<reference evidence="1 2" key="1">
    <citation type="journal article" date="2014" name="Nature">
        <title>The genome of the recently domesticated crop plant sugar beet (Beta vulgaris).</title>
        <authorList>
            <person name="Dohm J.C."/>
            <person name="Minoche A.E."/>
            <person name="Holtgrawe D."/>
            <person name="Capella-Gutierrez S."/>
            <person name="Zakrzewski F."/>
            <person name="Tafer H."/>
            <person name="Rupp O."/>
            <person name="Sorensen T.R."/>
            <person name="Stracke R."/>
            <person name="Reinhardt R."/>
            <person name="Goesmann A."/>
            <person name="Kraft T."/>
            <person name="Schulz B."/>
            <person name="Stadler P.F."/>
            <person name="Schmidt T."/>
            <person name="Gabaldon T."/>
            <person name="Lehrach H."/>
            <person name="Weisshaar B."/>
            <person name="Himmelbauer H."/>
        </authorList>
    </citation>
    <scope>NUCLEOTIDE SEQUENCE [LARGE SCALE GENOMIC DNA]</scope>
    <source>
        <tissue evidence="1">Taproot</tissue>
    </source>
</reference>
<evidence type="ECO:0000313" key="1">
    <source>
        <dbReference type="EMBL" id="KMS93639.1"/>
    </source>
</evidence>
<dbReference type="AlphaFoldDB" id="A0A0J8AXT1"/>
<accession>A0A0J8AXT1</accession>
<gene>
    <name evidence="1" type="ORF">BVRB_029450</name>
</gene>
<dbReference type="Gramene" id="KMS93639">
    <property type="protein sequence ID" value="KMS93639"/>
    <property type="gene ID" value="BVRB_029450"/>
</dbReference>
<proteinExistence type="predicted"/>
<dbReference type="Proteomes" id="UP000035740">
    <property type="component" value="Unassembled WGS sequence"/>
</dbReference>
<dbReference type="EMBL" id="KQ100554">
    <property type="protein sequence ID" value="KMS93639.1"/>
    <property type="molecule type" value="Genomic_DNA"/>
</dbReference>
<feature type="non-terminal residue" evidence="1">
    <location>
        <position position="1"/>
    </location>
</feature>
<sequence>ITVMLGGWRKPARPAVRLVHQADSQRLLLARNAQLEP</sequence>
<organism evidence="1 2">
    <name type="scientific">Beta vulgaris subsp. vulgaris</name>
    <name type="common">Beet</name>
    <dbReference type="NCBI Taxonomy" id="3555"/>
    <lineage>
        <taxon>Eukaryota</taxon>
        <taxon>Viridiplantae</taxon>
        <taxon>Streptophyta</taxon>
        <taxon>Embryophyta</taxon>
        <taxon>Tracheophyta</taxon>
        <taxon>Spermatophyta</taxon>
        <taxon>Magnoliopsida</taxon>
        <taxon>eudicotyledons</taxon>
        <taxon>Gunneridae</taxon>
        <taxon>Pentapetalae</taxon>
        <taxon>Caryophyllales</taxon>
        <taxon>Chenopodiaceae</taxon>
        <taxon>Betoideae</taxon>
        <taxon>Beta</taxon>
    </lineage>
</organism>
<name>A0A0J8AXT1_BETVV</name>